<feature type="compositionally biased region" description="Low complexity" evidence="1">
    <location>
        <begin position="294"/>
        <end position="310"/>
    </location>
</feature>
<feature type="compositionally biased region" description="Low complexity" evidence="1">
    <location>
        <begin position="224"/>
        <end position="242"/>
    </location>
</feature>
<accession>A0A5C3Q5Q3</accession>
<feature type="region of interest" description="Disordered" evidence="1">
    <location>
        <begin position="456"/>
        <end position="478"/>
    </location>
</feature>
<feature type="region of interest" description="Disordered" evidence="1">
    <location>
        <begin position="511"/>
        <end position="537"/>
    </location>
</feature>
<evidence type="ECO:0000313" key="3">
    <source>
        <dbReference type="Proteomes" id="UP000305067"/>
    </source>
</evidence>
<evidence type="ECO:0000256" key="1">
    <source>
        <dbReference type="SAM" id="MobiDB-lite"/>
    </source>
</evidence>
<proteinExistence type="predicted"/>
<keyword evidence="3" id="KW-1185">Reference proteome</keyword>
<feature type="compositionally biased region" description="Polar residues" evidence="1">
    <location>
        <begin position="347"/>
        <end position="357"/>
    </location>
</feature>
<sequence>MVKRAVTPTSTVDEEYLVISHPYPLNPDWEIEADIIEFARWIAHAMGSGDQHEHFYAFHHKPKARDMVILEIGVTYPKSKIETRLLGQHEWRRFLVSPRKEENGQKSGGFYCLHKTGRETQKDGWKRVPVQSSWFKDWDRSQFKPGYPQTSWCKPPVEDQTNKQYCRPLPVAQFRGPTPTVAPVVGSPEWLKARNAKPSVTPQGAWGGDKGGPGRGGQPSSSRPVAKAPTPVSAPSVASAPAQRKWGDEPTGSDEEWPDPSFPASKAKVEQPSSAWAKHLNAPLMRASSAAGSTTKPQTNGPKPTPTTTTSAWCKPATTTSAWNKPSPVPVSVSKKKIASSSVPVGSTLSTSSTFNLPASVIASSSSPPRANAPPPLVPSSASQSSAGSDPSTSLCSSTSALYLYDDEDEDPIVETAKISDQPLDMYNDFKPDASSNYIPAQWEYAMTSSNTYSRFRTEEEADPEPKSDLWAEHEKSEAEKKKKKMECTLHHKKCSKAICKVFSDMVREANRAKGQGGGGDGPSRRGNDRGGRGRSADSRILSCLSSFEGWLLISF</sequence>
<feature type="compositionally biased region" description="Low complexity" evidence="1">
    <location>
        <begin position="379"/>
        <end position="396"/>
    </location>
</feature>
<protein>
    <submittedName>
        <fullName evidence="2">Uncharacterized protein</fullName>
    </submittedName>
</protein>
<feature type="compositionally biased region" description="Low complexity" evidence="1">
    <location>
        <begin position="358"/>
        <end position="370"/>
    </location>
</feature>
<evidence type="ECO:0000313" key="2">
    <source>
        <dbReference type="EMBL" id="TFK97322.1"/>
    </source>
</evidence>
<name>A0A5C3Q5Q3_9AGAR</name>
<dbReference type="AlphaFoldDB" id="A0A5C3Q5Q3"/>
<feature type="compositionally biased region" description="Basic and acidic residues" evidence="1">
    <location>
        <begin position="523"/>
        <end position="537"/>
    </location>
</feature>
<organism evidence="2 3">
    <name type="scientific">Pterulicium gracile</name>
    <dbReference type="NCBI Taxonomy" id="1884261"/>
    <lineage>
        <taxon>Eukaryota</taxon>
        <taxon>Fungi</taxon>
        <taxon>Dikarya</taxon>
        <taxon>Basidiomycota</taxon>
        <taxon>Agaricomycotina</taxon>
        <taxon>Agaricomycetes</taxon>
        <taxon>Agaricomycetidae</taxon>
        <taxon>Agaricales</taxon>
        <taxon>Pleurotineae</taxon>
        <taxon>Pterulaceae</taxon>
        <taxon>Pterulicium</taxon>
    </lineage>
</organism>
<dbReference type="OrthoDB" id="3243413at2759"/>
<feature type="region of interest" description="Disordered" evidence="1">
    <location>
        <begin position="185"/>
        <end position="396"/>
    </location>
</feature>
<dbReference type="Proteomes" id="UP000305067">
    <property type="component" value="Unassembled WGS sequence"/>
</dbReference>
<gene>
    <name evidence="2" type="ORF">BDV98DRAFT_265892</name>
</gene>
<dbReference type="EMBL" id="ML178848">
    <property type="protein sequence ID" value="TFK97322.1"/>
    <property type="molecule type" value="Genomic_DNA"/>
</dbReference>
<reference evidence="2 3" key="1">
    <citation type="journal article" date="2019" name="Nat. Ecol. Evol.">
        <title>Megaphylogeny resolves global patterns of mushroom evolution.</title>
        <authorList>
            <person name="Varga T."/>
            <person name="Krizsan K."/>
            <person name="Foldi C."/>
            <person name="Dima B."/>
            <person name="Sanchez-Garcia M."/>
            <person name="Sanchez-Ramirez S."/>
            <person name="Szollosi G.J."/>
            <person name="Szarkandi J.G."/>
            <person name="Papp V."/>
            <person name="Albert L."/>
            <person name="Andreopoulos W."/>
            <person name="Angelini C."/>
            <person name="Antonin V."/>
            <person name="Barry K.W."/>
            <person name="Bougher N.L."/>
            <person name="Buchanan P."/>
            <person name="Buyck B."/>
            <person name="Bense V."/>
            <person name="Catcheside P."/>
            <person name="Chovatia M."/>
            <person name="Cooper J."/>
            <person name="Damon W."/>
            <person name="Desjardin D."/>
            <person name="Finy P."/>
            <person name="Geml J."/>
            <person name="Haridas S."/>
            <person name="Hughes K."/>
            <person name="Justo A."/>
            <person name="Karasinski D."/>
            <person name="Kautmanova I."/>
            <person name="Kiss B."/>
            <person name="Kocsube S."/>
            <person name="Kotiranta H."/>
            <person name="LaButti K.M."/>
            <person name="Lechner B.E."/>
            <person name="Liimatainen K."/>
            <person name="Lipzen A."/>
            <person name="Lukacs Z."/>
            <person name="Mihaltcheva S."/>
            <person name="Morgado L.N."/>
            <person name="Niskanen T."/>
            <person name="Noordeloos M.E."/>
            <person name="Ohm R.A."/>
            <person name="Ortiz-Santana B."/>
            <person name="Ovrebo C."/>
            <person name="Racz N."/>
            <person name="Riley R."/>
            <person name="Savchenko A."/>
            <person name="Shiryaev A."/>
            <person name="Soop K."/>
            <person name="Spirin V."/>
            <person name="Szebenyi C."/>
            <person name="Tomsovsky M."/>
            <person name="Tulloss R.E."/>
            <person name="Uehling J."/>
            <person name="Grigoriev I.V."/>
            <person name="Vagvolgyi C."/>
            <person name="Papp T."/>
            <person name="Martin F.M."/>
            <person name="Miettinen O."/>
            <person name="Hibbett D.S."/>
            <person name="Nagy L.G."/>
        </authorList>
    </citation>
    <scope>NUCLEOTIDE SEQUENCE [LARGE SCALE GENOMIC DNA]</scope>
    <source>
        <strain evidence="2 3">CBS 309.79</strain>
    </source>
</reference>
<feature type="compositionally biased region" description="Gly residues" evidence="1">
    <location>
        <begin position="205"/>
        <end position="217"/>
    </location>
</feature>